<dbReference type="Gene3D" id="3.40.50.10470">
    <property type="entry name" value="Translation initiation factor eif-2b, domain 2"/>
    <property type="match status" value="1"/>
</dbReference>
<evidence type="ECO:0000256" key="1">
    <source>
        <dbReference type="ARBA" id="ARBA00004514"/>
    </source>
</evidence>
<dbReference type="InterPro" id="IPR000649">
    <property type="entry name" value="IF-2B-related"/>
</dbReference>
<dbReference type="OrthoDB" id="10249309at2759"/>
<dbReference type="InterPro" id="IPR051501">
    <property type="entry name" value="eIF2B_alpha/beta/delta"/>
</dbReference>
<evidence type="ECO:0000256" key="3">
    <source>
        <dbReference type="ARBA" id="ARBA00022490"/>
    </source>
</evidence>
<keyword evidence="5" id="KW-0648">Protein biosynthesis</keyword>
<evidence type="ECO:0000256" key="6">
    <source>
        <dbReference type="ARBA" id="ARBA00043898"/>
    </source>
</evidence>
<sequence length="303" mass="33609">RMDLENEAVKIYQKYIEEDIDLPVSLAAIKTLIHIIEVSKAETMQGLDGDLNIVINHLKANKVSLDSVTSFTSGCELLKRTITLKANEALLSKDFSVTKQVLVEGGLLFLNNAINAKYKIAQLSQQFIKDGSVILTHASSKVVIQLLIEASLQNKRFTVFCTETMPNKQGWKTYNILKNNGISCMVILDSAVGYIMERVNMVLLGAENVVESGGIINKVGSFQLAVVAKAMNKPVYVAAESFKFARVYPLKQKDISNIFKYKSNEDGHPMTDYTPPSYITLLFTDLGILTPSAVSDELIKLYM</sequence>
<dbReference type="SUPFAM" id="SSF100950">
    <property type="entry name" value="NagB/RpiA/CoA transferase-like"/>
    <property type="match status" value="1"/>
</dbReference>
<dbReference type="Gene3D" id="1.20.120.1070">
    <property type="entry name" value="Translation initiation factor eIF-2B, N-terminal domain"/>
    <property type="match status" value="1"/>
</dbReference>
<comment type="similarity">
    <text evidence="2 10">Belongs to the eIF-2B alpha/beta/delta subunits family.</text>
</comment>
<keyword evidence="4 11" id="KW-0396">Initiation factor</keyword>
<evidence type="ECO:0000256" key="2">
    <source>
        <dbReference type="ARBA" id="ARBA00007251"/>
    </source>
</evidence>
<dbReference type="PANTHER" id="PTHR45860:SF1">
    <property type="entry name" value="TRANSLATION INITIATION FACTOR EIF-2B SUBUNIT ALPHA"/>
    <property type="match status" value="1"/>
</dbReference>
<organism evidence="11">
    <name type="scientific">Hydra vulgaris</name>
    <name type="common">Hydra</name>
    <name type="synonym">Hydra attenuata</name>
    <dbReference type="NCBI Taxonomy" id="6087"/>
    <lineage>
        <taxon>Eukaryota</taxon>
        <taxon>Metazoa</taxon>
        <taxon>Cnidaria</taxon>
        <taxon>Hydrozoa</taxon>
        <taxon>Hydroidolina</taxon>
        <taxon>Anthoathecata</taxon>
        <taxon>Aplanulata</taxon>
        <taxon>Hydridae</taxon>
        <taxon>Hydra</taxon>
    </lineage>
</organism>
<comment type="subcellular location">
    <subcellularLocation>
        <location evidence="1">Cytoplasm</location>
        <location evidence="1">Cytosol</location>
    </subcellularLocation>
</comment>
<dbReference type="InterPro" id="IPR037171">
    <property type="entry name" value="NagB/RpiA_transferase-like"/>
</dbReference>
<accession>T2MDW6</accession>
<evidence type="ECO:0000256" key="9">
    <source>
        <dbReference type="ARBA" id="ARBA00046432"/>
    </source>
</evidence>
<reference evidence="11" key="1">
    <citation type="journal article" date="2013" name="Genome Biol. Evol.">
        <title>Punctuated emergences of genetic and phenotypic innovations in eumetazoan, bilaterian, euteleostome, and hominidae ancestors.</title>
        <authorList>
            <person name="Wenger Y."/>
            <person name="Galliot B."/>
        </authorList>
    </citation>
    <scope>NUCLEOTIDE SEQUENCE</scope>
    <source>
        <tissue evidence="11">Whole animals</tissue>
    </source>
</reference>
<protein>
    <recommendedName>
        <fullName evidence="7">Translation initiation factor eIF2B subunit alpha</fullName>
    </recommendedName>
    <alternativeName>
        <fullName evidence="8">eIF2B GDP-GTP exchange factor subunit alpha</fullName>
    </alternativeName>
</protein>
<dbReference type="InterPro" id="IPR042528">
    <property type="entry name" value="elF-2B_alpha_N"/>
</dbReference>
<evidence type="ECO:0000256" key="5">
    <source>
        <dbReference type="ARBA" id="ARBA00022917"/>
    </source>
</evidence>
<feature type="non-terminal residue" evidence="11">
    <location>
        <position position="1"/>
    </location>
</feature>
<evidence type="ECO:0000313" key="11">
    <source>
        <dbReference type="EMBL" id="CDG70090.1"/>
    </source>
</evidence>
<dbReference type="EMBL" id="HAAD01003858">
    <property type="protein sequence ID" value="CDG70090.1"/>
    <property type="molecule type" value="mRNA"/>
</dbReference>
<evidence type="ECO:0000256" key="4">
    <source>
        <dbReference type="ARBA" id="ARBA00022540"/>
    </source>
</evidence>
<dbReference type="GO" id="GO:0003743">
    <property type="term" value="F:translation initiation factor activity"/>
    <property type="evidence" value="ECO:0007669"/>
    <property type="project" value="UniProtKB-KW"/>
</dbReference>
<dbReference type="InterPro" id="IPR042529">
    <property type="entry name" value="IF_2B-like_C"/>
</dbReference>
<proteinExistence type="evidence at transcript level"/>
<evidence type="ECO:0000256" key="7">
    <source>
        <dbReference type="ARBA" id="ARBA00044208"/>
    </source>
</evidence>
<dbReference type="AlphaFoldDB" id="T2MDW6"/>
<dbReference type="Pfam" id="PF01008">
    <property type="entry name" value="IF-2B"/>
    <property type="match status" value="1"/>
</dbReference>
<dbReference type="PANTHER" id="PTHR45860">
    <property type="entry name" value="TRANSLATION INITIATION FACTOR EIF-2B SUBUNIT ALPHA"/>
    <property type="match status" value="1"/>
</dbReference>
<dbReference type="GO" id="GO:0005851">
    <property type="term" value="C:eukaryotic translation initiation factor 2B complex"/>
    <property type="evidence" value="ECO:0007669"/>
    <property type="project" value="TreeGrafter"/>
</dbReference>
<dbReference type="GO" id="GO:0005085">
    <property type="term" value="F:guanyl-nucleotide exchange factor activity"/>
    <property type="evidence" value="ECO:0007669"/>
    <property type="project" value="TreeGrafter"/>
</dbReference>
<name>T2MDW6_HYDVU</name>
<gene>
    <name evidence="11" type="primary">EIF2B1</name>
</gene>
<evidence type="ECO:0000256" key="10">
    <source>
        <dbReference type="RuleBase" id="RU003814"/>
    </source>
</evidence>
<dbReference type="GO" id="GO:0005829">
    <property type="term" value="C:cytosol"/>
    <property type="evidence" value="ECO:0007669"/>
    <property type="project" value="UniProtKB-SubCell"/>
</dbReference>
<comment type="function">
    <text evidence="6">Acts as a component of the translation initiation factor 2B (eIF2B) complex, which catalyzes the exchange of GDP for GTP on eukaryotic initiation factor 2 (eIF2) gamma subunit. Its guanine nucleotide exchange factor activity is repressed when bound to eIF2 complex phosphorylated on the alpha subunit, thereby limiting the amount of methionyl-initiator methionine tRNA available to the ribosome and consequently global translation is repressed.</text>
</comment>
<keyword evidence="3" id="KW-0963">Cytoplasm</keyword>
<evidence type="ECO:0000256" key="8">
    <source>
        <dbReference type="ARBA" id="ARBA00044236"/>
    </source>
</evidence>
<comment type="subunit">
    <text evidence="9">Component of the translation initiation factor 2B (eIF2B) complex which is a heterodecamer of two sets of five different subunits: alpha, beta, gamma, delta and epsilon. Subunits alpha, beta and delta comprise a regulatory subcomplex and subunits epsilon and gamma comprise a catalytic subcomplex. Within the complex, the hexameric regulatory complex resides at the center, with the two heterodimeric catalytic subcomplexes bound on opposite sides.</text>
</comment>